<keyword evidence="1" id="KW-0812">Transmembrane</keyword>
<dbReference type="CDD" id="cd00198">
    <property type="entry name" value="vWFA"/>
    <property type="match status" value="1"/>
</dbReference>
<feature type="transmembrane region" description="Helical" evidence="1">
    <location>
        <begin position="398"/>
        <end position="419"/>
    </location>
</feature>
<dbReference type="Gene3D" id="3.40.50.410">
    <property type="entry name" value="von Willebrand factor, type A domain"/>
    <property type="match status" value="1"/>
</dbReference>
<accession>A0ABT6KF70</accession>
<comment type="caution">
    <text evidence="3">The sequence shown here is derived from an EMBL/GenBank/DDBJ whole genome shotgun (WGS) entry which is preliminary data.</text>
</comment>
<reference evidence="3 4" key="1">
    <citation type="journal article" date="2023" name="J. Phycol.">
        <title>Chrysosporum ovalisporum is synonymous with the true-branching cyanobacterium Umezakia natans (Nostocales/Aphanizomenonaceae).</title>
        <authorList>
            <person name="McGregor G.B."/>
            <person name="Sendall B.C."/>
            <person name="Niiyama Y."/>
            <person name="Tuji A."/>
            <person name="Willis A."/>
        </authorList>
    </citation>
    <scope>NUCLEOTIDE SEQUENCE [LARGE SCALE GENOMIC DNA]</scope>
    <source>
        <strain evidence="3 4">CS-531</strain>
    </source>
</reference>
<sequence length="430" mass="47389">MKKNFIVLSTIIGSLTHKLSLSVLVVASLAAPSWGEQNQAEIVGNPQVNDDRVTVRVQVTNAENRRPIIGLQENNFKLLVDNKEFKFLPRDWKSPEESSPPPAWVVVLLDYSGSMNRLDSTGKTRFAGAISAVSQFVDSSSQRGGNTQISIVPFGVGGSKCQDLPVNPRTLDRFYPASHIQLQNYLDYLGTVKPCAATNLYEPIKEAVRFLGNEKDPRFEISENSSQPQPRLSIILLSDGFHNQGNEKRDFESLKSLFNRYSHINVHTLGYGLTPAELGKKYNLGRAATRADIGTGAGKVPEDEFVDQQRLKEIADLTGGVAEFSGNATSIAENLQLFLNALLGEYEITYTQPNAERGKKHQVQVVVNVPGSEKPAESDTKDYRITVFGRSLPGVVRLTIFILTLGGIGVAGVVPFYFWGKYLKEQALET</sequence>
<dbReference type="SMART" id="SM00327">
    <property type="entry name" value="VWA"/>
    <property type="match status" value="1"/>
</dbReference>
<name>A0ABT6KF70_9CYAN</name>
<feature type="domain" description="VWFA" evidence="2">
    <location>
        <begin position="104"/>
        <end position="342"/>
    </location>
</feature>
<evidence type="ECO:0000259" key="2">
    <source>
        <dbReference type="PROSITE" id="PS50234"/>
    </source>
</evidence>
<dbReference type="SUPFAM" id="SSF53300">
    <property type="entry name" value="vWA-like"/>
    <property type="match status" value="1"/>
</dbReference>
<evidence type="ECO:0000313" key="3">
    <source>
        <dbReference type="EMBL" id="MDH6106190.1"/>
    </source>
</evidence>
<dbReference type="RefSeq" id="WP_280801818.1">
    <property type="nucleotide sequence ID" value="NZ_JANQDF010000096.1"/>
</dbReference>
<evidence type="ECO:0000313" key="4">
    <source>
        <dbReference type="Proteomes" id="UP001159386"/>
    </source>
</evidence>
<keyword evidence="1" id="KW-0472">Membrane</keyword>
<dbReference type="Proteomes" id="UP001159386">
    <property type="component" value="Unassembled WGS sequence"/>
</dbReference>
<organism evidence="3 4">
    <name type="scientific">Anabaenopsis tanganyikae CS-531</name>
    <dbReference type="NCBI Taxonomy" id="2785304"/>
    <lineage>
        <taxon>Bacteria</taxon>
        <taxon>Bacillati</taxon>
        <taxon>Cyanobacteriota</taxon>
        <taxon>Cyanophyceae</taxon>
        <taxon>Nostocales</taxon>
        <taxon>Nodulariaceae</taxon>
        <taxon>Anabaenopsis</taxon>
        <taxon>Anabaenopsis tanganyikae</taxon>
    </lineage>
</organism>
<dbReference type="PROSITE" id="PS50234">
    <property type="entry name" value="VWFA"/>
    <property type="match status" value="1"/>
</dbReference>
<keyword evidence="4" id="KW-1185">Reference proteome</keyword>
<dbReference type="EMBL" id="JANQDF010000096">
    <property type="protein sequence ID" value="MDH6106190.1"/>
    <property type="molecule type" value="Genomic_DNA"/>
</dbReference>
<dbReference type="InterPro" id="IPR002035">
    <property type="entry name" value="VWF_A"/>
</dbReference>
<protein>
    <submittedName>
        <fullName evidence="3">VWA domain-containing protein</fullName>
    </submittedName>
</protein>
<evidence type="ECO:0000256" key="1">
    <source>
        <dbReference type="SAM" id="Phobius"/>
    </source>
</evidence>
<gene>
    <name evidence="3" type="ORF">NWP22_09980</name>
</gene>
<dbReference type="InterPro" id="IPR036465">
    <property type="entry name" value="vWFA_dom_sf"/>
</dbReference>
<proteinExistence type="predicted"/>
<keyword evidence="1" id="KW-1133">Transmembrane helix</keyword>